<dbReference type="KEGG" id="ahe:Arch_1357"/>
<dbReference type="SUPFAM" id="SSF46689">
    <property type="entry name" value="Homeodomain-like"/>
    <property type="match status" value="1"/>
</dbReference>
<dbReference type="EMBL" id="CP002045">
    <property type="protein sequence ID" value="ADH93059.1"/>
    <property type="molecule type" value="Genomic_DNA"/>
</dbReference>
<evidence type="ECO:0000256" key="2">
    <source>
        <dbReference type="PROSITE-ProRule" id="PRU00335"/>
    </source>
</evidence>
<dbReference type="HOGENOM" id="CLU_069356_25_6_11"/>
<dbReference type="Gene3D" id="1.10.357.10">
    <property type="entry name" value="Tetracycline Repressor, domain 2"/>
    <property type="match status" value="1"/>
</dbReference>
<dbReference type="PROSITE" id="PS50977">
    <property type="entry name" value="HTH_TETR_2"/>
    <property type="match status" value="1"/>
</dbReference>
<proteinExistence type="predicted"/>
<keyword evidence="1 2" id="KW-0238">DNA-binding</keyword>
<dbReference type="InterPro" id="IPR050109">
    <property type="entry name" value="HTH-type_TetR-like_transc_reg"/>
</dbReference>
<feature type="domain" description="HTH tetR-type" evidence="3">
    <location>
        <begin position="15"/>
        <end position="75"/>
    </location>
</feature>
<feature type="DNA-binding region" description="H-T-H motif" evidence="2">
    <location>
        <begin position="38"/>
        <end position="57"/>
    </location>
</feature>
<gene>
    <name evidence="4" type="ordered locus">Arch_1357</name>
</gene>
<dbReference type="SUPFAM" id="SSF48498">
    <property type="entry name" value="Tetracyclin repressor-like, C-terminal domain"/>
    <property type="match status" value="1"/>
</dbReference>
<dbReference type="GO" id="GO:0003700">
    <property type="term" value="F:DNA-binding transcription factor activity"/>
    <property type="evidence" value="ECO:0007669"/>
    <property type="project" value="TreeGrafter"/>
</dbReference>
<reference evidence="4 5" key="1">
    <citation type="journal article" date="2010" name="Stand. Genomic Sci.">
        <title>Complete genome sequence of Arcanobacterium haemolyticum type strain (11018).</title>
        <authorList>
            <person name="Yasawong M."/>
            <person name="Teshima H."/>
            <person name="Lapidus A."/>
            <person name="Nolan M."/>
            <person name="Lucas S."/>
            <person name="Glavina Del Rio T."/>
            <person name="Tice H."/>
            <person name="Cheng J."/>
            <person name="Bruce D."/>
            <person name="Detter C."/>
            <person name="Tapia R."/>
            <person name="Han C."/>
            <person name="Goodwin L."/>
            <person name="Pitluck S."/>
            <person name="Liolios K."/>
            <person name="Ivanova N."/>
            <person name="Mavromatis K."/>
            <person name="Mikhailova N."/>
            <person name="Pati A."/>
            <person name="Chen A."/>
            <person name="Palaniappan K."/>
            <person name="Land M."/>
            <person name="Hauser L."/>
            <person name="Chang Y."/>
            <person name="Jeffries C."/>
            <person name="Rohde M."/>
            <person name="Sikorski J."/>
            <person name="Pukall R."/>
            <person name="Goker M."/>
            <person name="Woyke T."/>
            <person name="Bristow J."/>
            <person name="Eisen J."/>
            <person name="Markowitz V."/>
            <person name="Hugenholtz P."/>
            <person name="Kyrpides N."/>
            <person name="Klenk H."/>
        </authorList>
    </citation>
    <scope>NUCLEOTIDE SEQUENCE [LARGE SCALE GENOMIC DNA]</scope>
    <source>
        <strain evidence="5">ATCC 9345 / DSM 20595 / CCUG 17215 / LMG 16163 / NBRC 15585 / NCTC 8452 / 11018</strain>
    </source>
</reference>
<accession>D7BK79</accession>
<dbReference type="AlphaFoldDB" id="D7BK79"/>
<name>D7BK79_ARCHD</name>
<evidence type="ECO:0000313" key="5">
    <source>
        <dbReference type="Proteomes" id="UP000000376"/>
    </source>
</evidence>
<dbReference type="Pfam" id="PF00440">
    <property type="entry name" value="TetR_N"/>
    <property type="match status" value="1"/>
</dbReference>
<sequence>MTEPTGHSTGRPRNPDIDRRLLQATLDAYGEYGWHTLTLTHIAKRAEVGKSALYSRWSTKAAIVSDAFRHVIDVPGPTGDTLEEILYNEASFRLHAYLGPNSTALRRLLFEAATIHEPEIFTLYQSIFREPIHALTARLWDFKNNGELPAHVSCTRIMDALEGSILMRTFFIAADQKSCFISAPETYLDTLVEEQIQNVKIHLL</sequence>
<dbReference type="Gene3D" id="1.10.10.60">
    <property type="entry name" value="Homeodomain-like"/>
    <property type="match status" value="1"/>
</dbReference>
<evidence type="ECO:0000259" key="3">
    <source>
        <dbReference type="PROSITE" id="PS50977"/>
    </source>
</evidence>
<dbReference type="GO" id="GO:0000976">
    <property type="term" value="F:transcription cis-regulatory region binding"/>
    <property type="evidence" value="ECO:0007669"/>
    <property type="project" value="TreeGrafter"/>
</dbReference>
<protein>
    <submittedName>
        <fullName evidence="4">Transcriptional regulator, TetR family</fullName>
    </submittedName>
</protein>
<dbReference type="OrthoDB" id="9796019at2"/>
<dbReference type="STRING" id="644284.Arch_1357"/>
<dbReference type="InterPro" id="IPR001647">
    <property type="entry name" value="HTH_TetR"/>
</dbReference>
<dbReference type="PANTHER" id="PTHR30055">
    <property type="entry name" value="HTH-TYPE TRANSCRIPTIONAL REGULATOR RUTR"/>
    <property type="match status" value="1"/>
</dbReference>
<dbReference type="RefSeq" id="WP_013170550.1">
    <property type="nucleotide sequence ID" value="NC_014218.1"/>
</dbReference>
<dbReference type="InterPro" id="IPR009057">
    <property type="entry name" value="Homeodomain-like_sf"/>
</dbReference>
<dbReference type="eggNOG" id="COG1309">
    <property type="taxonomic scope" value="Bacteria"/>
</dbReference>
<dbReference type="Proteomes" id="UP000000376">
    <property type="component" value="Chromosome"/>
</dbReference>
<keyword evidence="5" id="KW-1185">Reference proteome</keyword>
<evidence type="ECO:0000256" key="1">
    <source>
        <dbReference type="ARBA" id="ARBA00023125"/>
    </source>
</evidence>
<evidence type="ECO:0000313" key="4">
    <source>
        <dbReference type="EMBL" id="ADH93059.1"/>
    </source>
</evidence>
<dbReference type="InterPro" id="IPR036271">
    <property type="entry name" value="Tet_transcr_reg_TetR-rel_C_sf"/>
</dbReference>
<dbReference type="PANTHER" id="PTHR30055:SF230">
    <property type="entry name" value="TRANSCRIPTIONAL REGULATORY PROTEIN (PROBABLY TETR-FAMILY)-RELATED"/>
    <property type="match status" value="1"/>
</dbReference>
<organism evidence="4 5">
    <name type="scientific">Arcanobacterium haemolyticum (strain ATCC 9345 / DSM 20595 / CCM 5947 / CCUG 17215 / LMG 16163 / NBRC 15585 / NCTC 8452 / 11018)</name>
    <dbReference type="NCBI Taxonomy" id="644284"/>
    <lineage>
        <taxon>Bacteria</taxon>
        <taxon>Bacillati</taxon>
        <taxon>Actinomycetota</taxon>
        <taxon>Actinomycetes</taxon>
        <taxon>Actinomycetales</taxon>
        <taxon>Actinomycetaceae</taxon>
        <taxon>Arcanobacterium</taxon>
    </lineage>
</organism>